<sequence>MSYLDDLFGVRGKTALVTGGATGIGRMIAEALAQGGARVLIASRKGADCEAAAAEINALIKEAGGVGSVEGFSGDVGSEGGCETLAQEVAKRTDALHILFNNAGVAWAAKDFDTFPYAAWDKVFRVNVAGAYELTRQLLPLLEKAATDADPARVISLGSVMGHWPIGDGSYSYSASKAAVHQMTKILAKECASRRITFNAFAPGPFPSRMTAFATGTEEKQEAVGQDIPLGRVGRAQDMAGAALYLCSRAGAYVTGCILPLDGGIGVMTGGDLWEKGRD</sequence>
<dbReference type="InterPro" id="IPR002347">
    <property type="entry name" value="SDR_fam"/>
</dbReference>
<organism evidence="5 6">
    <name type="scientific">Albimonas pacifica</name>
    <dbReference type="NCBI Taxonomy" id="1114924"/>
    <lineage>
        <taxon>Bacteria</taxon>
        <taxon>Pseudomonadati</taxon>
        <taxon>Pseudomonadota</taxon>
        <taxon>Alphaproteobacteria</taxon>
        <taxon>Rhodobacterales</taxon>
        <taxon>Paracoccaceae</taxon>
        <taxon>Albimonas</taxon>
    </lineage>
</organism>
<keyword evidence="2" id="KW-0521">NADP</keyword>
<accession>A0A1I3BT33</accession>
<dbReference type="Proteomes" id="UP000199377">
    <property type="component" value="Unassembled WGS sequence"/>
</dbReference>
<dbReference type="Pfam" id="PF13561">
    <property type="entry name" value="adh_short_C2"/>
    <property type="match status" value="1"/>
</dbReference>
<evidence type="ECO:0000256" key="1">
    <source>
        <dbReference type="ARBA" id="ARBA00006484"/>
    </source>
</evidence>
<dbReference type="OrthoDB" id="286404at2"/>
<gene>
    <name evidence="5" type="ORF">SAMN05216258_101306</name>
</gene>
<keyword evidence="3" id="KW-0560">Oxidoreductase</keyword>
<evidence type="ECO:0000313" key="5">
    <source>
        <dbReference type="EMBL" id="SFH65089.1"/>
    </source>
</evidence>
<dbReference type="EMBL" id="FOQH01000001">
    <property type="protein sequence ID" value="SFH65089.1"/>
    <property type="molecule type" value="Genomic_DNA"/>
</dbReference>
<dbReference type="Gene3D" id="3.40.50.720">
    <property type="entry name" value="NAD(P)-binding Rossmann-like Domain"/>
    <property type="match status" value="1"/>
</dbReference>
<dbReference type="FunFam" id="3.40.50.720:FF:000084">
    <property type="entry name" value="Short-chain dehydrogenase reductase"/>
    <property type="match status" value="1"/>
</dbReference>
<dbReference type="InterPro" id="IPR057326">
    <property type="entry name" value="KR_dom"/>
</dbReference>
<dbReference type="InterPro" id="IPR036291">
    <property type="entry name" value="NAD(P)-bd_dom_sf"/>
</dbReference>
<proteinExistence type="inferred from homology"/>
<dbReference type="PRINTS" id="PR00080">
    <property type="entry name" value="SDRFAMILY"/>
</dbReference>
<evidence type="ECO:0000256" key="3">
    <source>
        <dbReference type="ARBA" id="ARBA00023002"/>
    </source>
</evidence>
<dbReference type="PROSITE" id="PS00061">
    <property type="entry name" value="ADH_SHORT"/>
    <property type="match status" value="1"/>
</dbReference>
<name>A0A1I3BT33_9RHOB</name>
<evidence type="ECO:0000313" key="6">
    <source>
        <dbReference type="Proteomes" id="UP000199377"/>
    </source>
</evidence>
<dbReference type="STRING" id="1114924.SAMN05216258_101306"/>
<evidence type="ECO:0000256" key="2">
    <source>
        <dbReference type="ARBA" id="ARBA00022857"/>
    </source>
</evidence>
<dbReference type="PANTHER" id="PTHR43618">
    <property type="entry name" value="7-ALPHA-HYDROXYSTEROID DEHYDROGENASE"/>
    <property type="match status" value="1"/>
</dbReference>
<dbReference type="PANTHER" id="PTHR43618:SF8">
    <property type="entry name" value="7ALPHA-HYDROXYSTEROID DEHYDROGENASE"/>
    <property type="match status" value="1"/>
</dbReference>
<evidence type="ECO:0000259" key="4">
    <source>
        <dbReference type="SMART" id="SM00822"/>
    </source>
</evidence>
<keyword evidence="6" id="KW-1185">Reference proteome</keyword>
<protein>
    <submittedName>
        <fullName evidence="5">NAD(P)-dependent dehydrogenase, short-chain alcohol dehydrogenase family</fullName>
    </submittedName>
</protein>
<dbReference type="InterPro" id="IPR052178">
    <property type="entry name" value="Sec_Metab_Biosynth_SDR"/>
</dbReference>
<dbReference type="AlphaFoldDB" id="A0A1I3BT33"/>
<dbReference type="RefSeq" id="WP_092857117.1">
    <property type="nucleotide sequence ID" value="NZ_FOQH01000001.1"/>
</dbReference>
<comment type="similarity">
    <text evidence="1">Belongs to the short-chain dehydrogenases/reductases (SDR) family.</text>
</comment>
<dbReference type="GO" id="GO:0016491">
    <property type="term" value="F:oxidoreductase activity"/>
    <property type="evidence" value="ECO:0007669"/>
    <property type="project" value="UniProtKB-KW"/>
</dbReference>
<feature type="domain" description="Ketoreductase" evidence="4">
    <location>
        <begin position="13"/>
        <end position="206"/>
    </location>
</feature>
<dbReference type="InterPro" id="IPR020904">
    <property type="entry name" value="Sc_DH/Rdtase_CS"/>
</dbReference>
<dbReference type="SUPFAM" id="SSF51735">
    <property type="entry name" value="NAD(P)-binding Rossmann-fold domains"/>
    <property type="match status" value="1"/>
</dbReference>
<dbReference type="SMART" id="SM00822">
    <property type="entry name" value="PKS_KR"/>
    <property type="match status" value="1"/>
</dbReference>
<reference evidence="5 6" key="1">
    <citation type="submission" date="2016-10" db="EMBL/GenBank/DDBJ databases">
        <authorList>
            <person name="de Groot N.N."/>
        </authorList>
    </citation>
    <scope>NUCLEOTIDE SEQUENCE [LARGE SCALE GENOMIC DNA]</scope>
    <source>
        <strain evidence="5 6">CGMCC 1.11030</strain>
    </source>
</reference>
<dbReference type="PRINTS" id="PR00081">
    <property type="entry name" value="GDHRDH"/>
</dbReference>